<organism evidence="2 3">
    <name type="scientific">Musa balbisiana</name>
    <name type="common">Banana</name>
    <dbReference type="NCBI Taxonomy" id="52838"/>
    <lineage>
        <taxon>Eukaryota</taxon>
        <taxon>Viridiplantae</taxon>
        <taxon>Streptophyta</taxon>
        <taxon>Embryophyta</taxon>
        <taxon>Tracheophyta</taxon>
        <taxon>Spermatophyta</taxon>
        <taxon>Magnoliopsida</taxon>
        <taxon>Liliopsida</taxon>
        <taxon>Zingiberales</taxon>
        <taxon>Musaceae</taxon>
        <taxon>Musa</taxon>
    </lineage>
</organism>
<evidence type="ECO:0000313" key="2">
    <source>
        <dbReference type="EMBL" id="THU43315.1"/>
    </source>
</evidence>
<dbReference type="GO" id="GO:0009507">
    <property type="term" value="C:chloroplast"/>
    <property type="evidence" value="ECO:0007669"/>
    <property type="project" value="TreeGrafter"/>
</dbReference>
<dbReference type="AlphaFoldDB" id="A0A4S8I652"/>
<comment type="caution">
    <text evidence="2">The sequence shown here is derived from an EMBL/GenBank/DDBJ whole genome shotgun (WGS) entry which is preliminary data.</text>
</comment>
<protein>
    <submittedName>
        <fullName evidence="2">Uncharacterized protein</fullName>
    </submittedName>
</protein>
<proteinExistence type="predicted"/>
<feature type="region of interest" description="Disordered" evidence="1">
    <location>
        <begin position="66"/>
        <end position="116"/>
    </location>
</feature>
<sequence>MVTQSSFTIPTPTVCLPAFSRSQRLLEENRLHISGYGQWHSISFARQIPSSSRLFAASLNARCSATQTQSQTVRSKSATITGTPTKESRKLPKLDDGNTGFPPRSGGGDGGGGGSGGSSSGGFFLFAFLVFLDYLKELEGDESLPG</sequence>
<dbReference type="Proteomes" id="UP000317650">
    <property type="component" value="Unassembled WGS sequence"/>
</dbReference>
<dbReference type="PANTHER" id="PTHR34938">
    <property type="entry name" value="PROTEIN FERTILITY RESTORER RF2, MITOCHONDRIAL"/>
    <property type="match status" value="1"/>
</dbReference>
<reference evidence="2 3" key="1">
    <citation type="journal article" date="2019" name="Nat. Plants">
        <title>Genome sequencing of Musa balbisiana reveals subgenome evolution and function divergence in polyploid bananas.</title>
        <authorList>
            <person name="Yao X."/>
        </authorList>
    </citation>
    <scope>NUCLEOTIDE SEQUENCE [LARGE SCALE GENOMIC DNA]</scope>
    <source>
        <strain evidence="3">cv. DH-PKW</strain>
        <tissue evidence="2">Leaves</tissue>
    </source>
</reference>
<evidence type="ECO:0000313" key="3">
    <source>
        <dbReference type="Proteomes" id="UP000317650"/>
    </source>
</evidence>
<evidence type="ECO:0000256" key="1">
    <source>
        <dbReference type="SAM" id="MobiDB-lite"/>
    </source>
</evidence>
<keyword evidence="3" id="KW-1185">Reference proteome</keyword>
<dbReference type="GO" id="GO:0010027">
    <property type="term" value="P:thylakoid membrane organization"/>
    <property type="evidence" value="ECO:0007669"/>
    <property type="project" value="TreeGrafter"/>
</dbReference>
<accession>A0A4S8I652</accession>
<feature type="compositionally biased region" description="Basic and acidic residues" evidence="1">
    <location>
        <begin position="86"/>
        <end position="96"/>
    </location>
</feature>
<feature type="compositionally biased region" description="Polar residues" evidence="1">
    <location>
        <begin position="66"/>
        <end position="85"/>
    </location>
</feature>
<dbReference type="GO" id="GO:0009658">
    <property type="term" value="P:chloroplast organization"/>
    <property type="evidence" value="ECO:0007669"/>
    <property type="project" value="TreeGrafter"/>
</dbReference>
<feature type="compositionally biased region" description="Gly residues" evidence="1">
    <location>
        <begin position="105"/>
        <end position="116"/>
    </location>
</feature>
<gene>
    <name evidence="2" type="ORF">C4D60_Mb00t05100</name>
</gene>
<dbReference type="PANTHER" id="PTHR34938:SF1">
    <property type="entry name" value="PROTEIN FERTILITY RESTORER RF2, MITOCHONDRIAL"/>
    <property type="match status" value="1"/>
</dbReference>
<name>A0A4S8I652_MUSBA</name>
<dbReference type="InterPro" id="IPR040299">
    <property type="entry name" value="RF2K-like"/>
</dbReference>
<dbReference type="EMBL" id="PYDT01000131">
    <property type="protein sequence ID" value="THU43315.1"/>
    <property type="molecule type" value="Genomic_DNA"/>
</dbReference>